<protein>
    <submittedName>
        <fullName evidence="5">Urea amidolyase</fullName>
    </submittedName>
</protein>
<proteinExistence type="predicted"/>
<dbReference type="Gene3D" id="3.90.1300.10">
    <property type="entry name" value="Amidase signature (AS) domain"/>
    <property type="match status" value="2"/>
</dbReference>
<dbReference type="InterPro" id="IPR023631">
    <property type="entry name" value="Amidase_dom"/>
</dbReference>
<evidence type="ECO:0000313" key="5">
    <source>
        <dbReference type="EMBL" id="KAK0637648.1"/>
    </source>
</evidence>
<dbReference type="EMBL" id="JAUJDW010000119">
    <property type="protein sequence ID" value="KAK0637648.1"/>
    <property type="molecule type" value="Genomic_DNA"/>
</dbReference>
<evidence type="ECO:0000256" key="2">
    <source>
        <dbReference type="ARBA" id="ARBA00022801"/>
    </source>
</evidence>
<name>A0AA39XP60_9PEZI</name>
<dbReference type="InterPro" id="IPR000120">
    <property type="entry name" value="Amidase"/>
</dbReference>
<feature type="domain" description="Carboxyltransferase" evidence="4">
    <location>
        <begin position="231"/>
        <end position="391"/>
    </location>
</feature>
<evidence type="ECO:0000256" key="1">
    <source>
        <dbReference type="ARBA" id="ARBA00022741"/>
    </source>
</evidence>
<dbReference type="PANTHER" id="PTHR11895:SF169">
    <property type="entry name" value="GLUTAMYL-TRNA(GLN) AMIDOTRANSFERASE"/>
    <property type="match status" value="1"/>
</dbReference>
<dbReference type="Proteomes" id="UP001175001">
    <property type="component" value="Unassembled WGS sequence"/>
</dbReference>
<keyword evidence="6" id="KW-1185">Reference proteome</keyword>
<evidence type="ECO:0000313" key="6">
    <source>
        <dbReference type="Proteomes" id="UP001175001"/>
    </source>
</evidence>
<dbReference type="SUPFAM" id="SSF75304">
    <property type="entry name" value="Amidase signature (AS) enzymes"/>
    <property type="match status" value="1"/>
</dbReference>
<dbReference type="PANTHER" id="PTHR11895">
    <property type="entry name" value="TRANSAMIDASE"/>
    <property type="match status" value="1"/>
</dbReference>
<dbReference type="InterPro" id="IPR029000">
    <property type="entry name" value="Cyclophilin-like_dom_sf"/>
</dbReference>
<dbReference type="InterPro" id="IPR003778">
    <property type="entry name" value="CT_A_B"/>
</dbReference>
<comment type="caution">
    <text evidence="5">The sequence shown here is derived from an EMBL/GenBank/DDBJ whole genome shotgun (WGS) entry which is preliminary data.</text>
</comment>
<accession>A0AA39XP60</accession>
<dbReference type="SUPFAM" id="SSF50891">
    <property type="entry name" value="Cyclophilin-like"/>
    <property type="match status" value="1"/>
</dbReference>
<gene>
    <name evidence="5" type="primary">DUR1:2</name>
    <name evidence="5" type="ORF">DIS24_g10622</name>
</gene>
<dbReference type="Gene3D" id="2.40.100.10">
    <property type="entry name" value="Cyclophilin-like"/>
    <property type="match status" value="1"/>
</dbReference>
<reference evidence="5" key="1">
    <citation type="submission" date="2023-06" db="EMBL/GenBank/DDBJ databases">
        <title>Multi-omics analyses reveal the molecular pathogenesis toolkit of Lasiodiplodia hormozganensis, a cross-kingdom pathogen.</title>
        <authorList>
            <person name="Felix C."/>
            <person name="Meneses R."/>
            <person name="Goncalves M.F.M."/>
            <person name="Tilleman L."/>
            <person name="Duarte A.S."/>
            <person name="Jorrin-Novo J.V."/>
            <person name="Van De Peer Y."/>
            <person name="Deforce D."/>
            <person name="Van Nieuwerburgh F."/>
            <person name="Esteves A.C."/>
            <person name="Alves A."/>
        </authorList>
    </citation>
    <scope>NUCLEOTIDE SEQUENCE</scope>
    <source>
        <strain evidence="5">CBS 339.90</strain>
    </source>
</reference>
<keyword evidence="1" id="KW-0547">Nucleotide-binding</keyword>
<keyword evidence="2" id="KW-0378">Hydrolase</keyword>
<dbReference type="InterPro" id="IPR036928">
    <property type="entry name" value="AS_sf"/>
</dbReference>
<sequence length="391" mass="41743">MEHGAAGAAVPLFGVPVAVKDNIDVAGMVTTAACASFAYTASADAGGGGGDGQVQSGPVCNGPGFNNLVGLKPTRGALSTAGVVPACRTLDCVSIFALNLDDACLAYDVLAQYDPDDPFSRRLPPPPPAPAATLRIAVDSNPQWHGDTAQEAAYHAALASAAELGWELVPIDFTPLFDVAHLPYDGPWVAERHTVVHQYLDSGMDPTVRAVVARARDFRAAHVFDAENRRHELARAVELAFDALLVPTTPLFPTIAQVHAAPVAQNSLLGTYTNFVNLLDWSALAFPAGFRKDGLPFGTWQLRVIPGPHGFPDYFQEKSFKELFLCEDWKVHYNSTRSGVRLVSPRPEWARESGGTAGLHPSNIHDGSYSIGTISFTGDEAIILTCDQQSK</sequence>
<keyword evidence="3" id="KW-0067">ATP-binding</keyword>
<dbReference type="GO" id="GO:0016787">
    <property type="term" value="F:hydrolase activity"/>
    <property type="evidence" value="ECO:0007669"/>
    <property type="project" value="UniProtKB-KW"/>
</dbReference>
<dbReference type="AlphaFoldDB" id="A0AA39XP60"/>
<dbReference type="Gene3D" id="1.20.58.1700">
    <property type="match status" value="1"/>
</dbReference>
<dbReference type="GO" id="GO:0005524">
    <property type="term" value="F:ATP binding"/>
    <property type="evidence" value="ECO:0007669"/>
    <property type="project" value="UniProtKB-KW"/>
</dbReference>
<organism evidence="5 6">
    <name type="scientific">Lasiodiplodia hormozganensis</name>
    <dbReference type="NCBI Taxonomy" id="869390"/>
    <lineage>
        <taxon>Eukaryota</taxon>
        <taxon>Fungi</taxon>
        <taxon>Dikarya</taxon>
        <taxon>Ascomycota</taxon>
        <taxon>Pezizomycotina</taxon>
        <taxon>Dothideomycetes</taxon>
        <taxon>Dothideomycetes incertae sedis</taxon>
        <taxon>Botryosphaeriales</taxon>
        <taxon>Botryosphaeriaceae</taxon>
        <taxon>Lasiodiplodia</taxon>
    </lineage>
</organism>
<evidence type="ECO:0000259" key="4">
    <source>
        <dbReference type="SMART" id="SM00797"/>
    </source>
</evidence>
<dbReference type="SMART" id="SM00797">
    <property type="entry name" value="AHS2"/>
    <property type="match status" value="1"/>
</dbReference>
<dbReference type="Pfam" id="PF01425">
    <property type="entry name" value="Amidase"/>
    <property type="match status" value="2"/>
</dbReference>
<evidence type="ECO:0000256" key="3">
    <source>
        <dbReference type="ARBA" id="ARBA00022840"/>
    </source>
</evidence>